<dbReference type="InterPro" id="IPR000477">
    <property type="entry name" value="RT_dom"/>
</dbReference>
<dbReference type="Gene3D" id="3.30.70.270">
    <property type="match status" value="1"/>
</dbReference>
<keyword evidence="3" id="KW-1185">Reference proteome</keyword>
<reference evidence="2" key="1">
    <citation type="submission" date="2021-02" db="EMBL/GenBank/DDBJ databases">
        <authorList>
            <person name="Steward A R."/>
        </authorList>
    </citation>
    <scope>NUCLEOTIDE SEQUENCE</scope>
</reference>
<dbReference type="PROSITE" id="PS50878">
    <property type="entry name" value="RT_POL"/>
    <property type="match status" value="1"/>
</dbReference>
<feature type="domain" description="Reverse transcriptase" evidence="1">
    <location>
        <begin position="1"/>
        <end position="134"/>
    </location>
</feature>
<dbReference type="AlphaFoldDB" id="A0A821NUL2"/>
<organism evidence="2 3">
    <name type="scientific">Pieris macdunnoughi</name>
    <dbReference type="NCBI Taxonomy" id="345717"/>
    <lineage>
        <taxon>Eukaryota</taxon>
        <taxon>Metazoa</taxon>
        <taxon>Ecdysozoa</taxon>
        <taxon>Arthropoda</taxon>
        <taxon>Hexapoda</taxon>
        <taxon>Insecta</taxon>
        <taxon>Pterygota</taxon>
        <taxon>Neoptera</taxon>
        <taxon>Endopterygota</taxon>
        <taxon>Lepidoptera</taxon>
        <taxon>Glossata</taxon>
        <taxon>Ditrysia</taxon>
        <taxon>Papilionoidea</taxon>
        <taxon>Pieridae</taxon>
        <taxon>Pierinae</taxon>
        <taxon>Pieris</taxon>
    </lineage>
</organism>
<dbReference type="PANTHER" id="PTHR33332">
    <property type="entry name" value="REVERSE TRANSCRIPTASE DOMAIN-CONTAINING PROTEIN"/>
    <property type="match status" value="1"/>
</dbReference>
<proteinExistence type="predicted"/>
<sequence length="198" mass="22430">MLSERYINLFIEDVKLSRTVWKGLPQGSVLSPLLYNVYTYDLETSLQASANVLQYADDLLIYKSGKSIENNCQTLTSSLSFLKSWLNSNGLDLSVSKSRVVLFSRMRRPLPVQVKFNSVLIPTTNDVKFLGVVLDSKLTGVPHCEYGTARCERNLNILRCLSGIWWGAHSHSLKLIYNAIIRSVMDYGTFLLEPGIWF</sequence>
<evidence type="ECO:0000259" key="1">
    <source>
        <dbReference type="PROSITE" id="PS50878"/>
    </source>
</evidence>
<dbReference type="Proteomes" id="UP000663880">
    <property type="component" value="Unassembled WGS sequence"/>
</dbReference>
<dbReference type="InterPro" id="IPR043128">
    <property type="entry name" value="Rev_trsase/Diguanyl_cyclase"/>
</dbReference>
<accession>A0A821NUL2</accession>
<dbReference type="Pfam" id="PF00078">
    <property type="entry name" value="RVT_1"/>
    <property type="match status" value="1"/>
</dbReference>
<comment type="caution">
    <text evidence="2">The sequence shown here is derived from an EMBL/GenBank/DDBJ whole genome shotgun (WGS) entry which is preliminary data.</text>
</comment>
<gene>
    <name evidence="2" type="ORF">PMACD_LOCUS3072</name>
</gene>
<dbReference type="GO" id="GO:0071897">
    <property type="term" value="P:DNA biosynthetic process"/>
    <property type="evidence" value="ECO:0007669"/>
    <property type="project" value="UniProtKB-ARBA"/>
</dbReference>
<dbReference type="OrthoDB" id="414730at2759"/>
<dbReference type="EMBL" id="CAJOBZ010000005">
    <property type="protein sequence ID" value="CAF4794430.1"/>
    <property type="molecule type" value="Genomic_DNA"/>
</dbReference>
<name>A0A821NUL2_9NEOP</name>
<dbReference type="InterPro" id="IPR043502">
    <property type="entry name" value="DNA/RNA_pol_sf"/>
</dbReference>
<protein>
    <recommendedName>
        <fullName evidence="1">Reverse transcriptase domain-containing protein</fullName>
    </recommendedName>
</protein>
<evidence type="ECO:0000313" key="2">
    <source>
        <dbReference type="EMBL" id="CAF4794430.1"/>
    </source>
</evidence>
<dbReference type="SUPFAM" id="SSF56672">
    <property type="entry name" value="DNA/RNA polymerases"/>
    <property type="match status" value="1"/>
</dbReference>
<evidence type="ECO:0000313" key="3">
    <source>
        <dbReference type="Proteomes" id="UP000663880"/>
    </source>
</evidence>